<feature type="binding site" evidence="8">
    <location>
        <begin position="176"/>
        <end position="177"/>
    </location>
    <ligand>
        <name>ATP</name>
        <dbReference type="ChEBI" id="CHEBI:30616"/>
    </ligand>
</feature>
<comment type="function">
    <text evidence="8">Catalyzes the transfer of a phosphate group to glutamate to form L-glutamate 5-phosphate.</text>
</comment>
<keyword evidence="7 8" id="KW-0067">ATP-binding</keyword>
<evidence type="ECO:0000256" key="1">
    <source>
        <dbReference type="ARBA" id="ARBA00022490"/>
    </source>
</evidence>
<keyword evidence="5 8" id="KW-0547">Nucleotide-binding</keyword>
<evidence type="ECO:0000256" key="3">
    <source>
        <dbReference type="ARBA" id="ARBA00022650"/>
    </source>
</evidence>
<dbReference type="InterPro" id="IPR015947">
    <property type="entry name" value="PUA-like_sf"/>
</dbReference>
<dbReference type="InterPro" id="IPR041739">
    <property type="entry name" value="G5K_ProB"/>
</dbReference>
<comment type="caution">
    <text evidence="10">The sequence shown here is derived from an EMBL/GenBank/DDBJ whole genome shotgun (WGS) entry which is preliminary data.</text>
</comment>
<evidence type="ECO:0000313" key="11">
    <source>
        <dbReference type="Proteomes" id="UP000777002"/>
    </source>
</evidence>
<dbReference type="PANTHER" id="PTHR43654">
    <property type="entry name" value="GLUTAMATE 5-KINASE"/>
    <property type="match status" value="1"/>
</dbReference>
<dbReference type="InterPro" id="IPR001057">
    <property type="entry name" value="Glu/AcGlu_kinase"/>
</dbReference>
<dbReference type="InterPro" id="IPR005715">
    <property type="entry name" value="Glu_5kinase/COase_Synthase"/>
</dbReference>
<dbReference type="InterPro" id="IPR019797">
    <property type="entry name" value="Glutamate_5-kinase_CS"/>
</dbReference>
<comment type="subcellular location">
    <subcellularLocation>
        <location evidence="8">Cytoplasm</location>
    </subcellularLocation>
</comment>
<evidence type="ECO:0000256" key="5">
    <source>
        <dbReference type="ARBA" id="ARBA00022741"/>
    </source>
</evidence>
<dbReference type="SMART" id="SM00359">
    <property type="entry name" value="PUA"/>
    <property type="match status" value="1"/>
</dbReference>
<reference evidence="10 11" key="1">
    <citation type="journal article" date="2021" name="Sci. Rep.">
        <title>The distribution of antibiotic resistance genes in chicken gut microbiota commensals.</title>
        <authorList>
            <person name="Juricova H."/>
            <person name="Matiasovicova J."/>
            <person name="Kubasova T."/>
            <person name="Cejkova D."/>
            <person name="Rychlik I."/>
        </authorList>
    </citation>
    <scope>NUCLEOTIDE SEQUENCE [LARGE SCALE GENOMIC DNA]</scope>
    <source>
        <strain evidence="10 11">An562</strain>
    </source>
</reference>
<sequence length="377" mass="40711">MLVERKDLKNAKRIVVKVGSSTITHANGKCDFARIDKLARELADWQNQGKEMILVTSGAVAVGVDRLGLPEKPKTIPGKQAAAAVGQGILMHTYEKIFAEYGQVVAQVLLTRMETIDRHRYTNARNTFMELLRQRVIPIVNENDVVALDELKIGDNDNMSALVASIVDADLVIILSDVDGLYTANPQTHPDAKLVSRVEEITAEIEASAGGAGSSVGTGGMFTKIQAAKNATTSGINLVIASGSEKDAISRILEGEEVGTLFVSKENRLQFRKRWLAFGARIMGSVTVDEGCEKAIKKAGGCSILPVGIVGVQGDFEAGNTVSVLTKEGREIARGLCHYSSEELKKIIGCQSSEIEDRVGHKAFDEVIHRDDLVILN</sequence>
<dbReference type="EMBL" id="JACJKX010000002">
    <property type="protein sequence ID" value="MBM6928047.1"/>
    <property type="molecule type" value="Genomic_DNA"/>
</dbReference>
<feature type="domain" description="PUA" evidence="9">
    <location>
        <begin position="284"/>
        <end position="368"/>
    </location>
</feature>
<dbReference type="PROSITE" id="PS50890">
    <property type="entry name" value="PUA"/>
    <property type="match status" value="1"/>
</dbReference>
<dbReference type="InterPro" id="IPR001048">
    <property type="entry name" value="Asp/Glu/Uridylate_kinase"/>
</dbReference>
<dbReference type="InterPro" id="IPR011529">
    <property type="entry name" value="Glu_5kinase"/>
</dbReference>
<dbReference type="InterPro" id="IPR036974">
    <property type="entry name" value="PUA_sf"/>
</dbReference>
<dbReference type="SUPFAM" id="SSF88697">
    <property type="entry name" value="PUA domain-like"/>
    <property type="match status" value="1"/>
</dbReference>
<feature type="binding site" evidence="8">
    <location>
        <position position="156"/>
    </location>
    <ligand>
        <name>substrate</name>
    </ligand>
</feature>
<dbReference type="InterPro" id="IPR002478">
    <property type="entry name" value="PUA"/>
</dbReference>
<dbReference type="Gene3D" id="2.30.130.10">
    <property type="entry name" value="PUA domain"/>
    <property type="match status" value="1"/>
</dbReference>
<dbReference type="Gene3D" id="3.40.1160.10">
    <property type="entry name" value="Acetylglutamate kinase-like"/>
    <property type="match status" value="1"/>
</dbReference>
<dbReference type="SUPFAM" id="SSF53633">
    <property type="entry name" value="Carbamate kinase-like"/>
    <property type="match status" value="1"/>
</dbReference>
<dbReference type="CDD" id="cd21157">
    <property type="entry name" value="PUA_G5K"/>
    <property type="match status" value="1"/>
</dbReference>
<proteinExistence type="inferred from homology"/>
<protein>
    <recommendedName>
        <fullName evidence="8">Glutamate 5-kinase</fullName>
        <ecNumber evidence="8">2.7.2.11</ecNumber>
    </recommendedName>
    <alternativeName>
        <fullName evidence="8">Gamma-glutamyl kinase</fullName>
        <shortName evidence="8">GK</shortName>
    </alternativeName>
</protein>
<comment type="pathway">
    <text evidence="8">Amino-acid biosynthesis; L-proline biosynthesis; L-glutamate 5-semialdehyde from L-glutamate: step 1/2.</text>
</comment>
<dbReference type="NCBIfam" id="TIGR01027">
    <property type="entry name" value="proB"/>
    <property type="match status" value="1"/>
</dbReference>
<dbReference type="PIRSF" id="PIRSF000729">
    <property type="entry name" value="GK"/>
    <property type="match status" value="1"/>
</dbReference>
<keyword evidence="11" id="KW-1185">Reference proteome</keyword>
<dbReference type="HAMAP" id="MF_00456">
    <property type="entry name" value="ProB"/>
    <property type="match status" value="1"/>
</dbReference>
<keyword evidence="6 8" id="KW-0418">Kinase</keyword>
<keyword evidence="3 8" id="KW-0641">Proline biosynthesis</keyword>
<evidence type="ECO:0000256" key="4">
    <source>
        <dbReference type="ARBA" id="ARBA00022679"/>
    </source>
</evidence>
<dbReference type="Pfam" id="PF00696">
    <property type="entry name" value="AA_kinase"/>
    <property type="match status" value="1"/>
</dbReference>
<evidence type="ECO:0000256" key="6">
    <source>
        <dbReference type="ARBA" id="ARBA00022777"/>
    </source>
</evidence>
<feature type="binding site" evidence="8">
    <location>
        <position position="144"/>
    </location>
    <ligand>
        <name>substrate</name>
    </ligand>
</feature>
<evidence type="ECO:0000256" key="8">
    <source>
        <dbReference type="HAMAP-Rule" id="MF_00456"/>
    </source>
</evidence>
<dbReference type="Proteomes" id="UP000777002">
    <property type="component" value="Unassembled WGS sequence"/>
</dbReference>
<dbReference type="InterPro" id="IPR036393">
    <property type="entry name" value="AceGlu_kinase-like_sf"/>
</dbReference>
<name>A0ABS2GT56_9BURK</name>
<feature type="binding site" evidence="8">
    <location>
        <begin position="218"/>
        <end position="224"/>
    </location>
    <ligand>
        <name>ATP</name>
        <dbReference type="ChEBI" id="CHEBI:30616"/>
    </ligand>
</feature>
<keyword evidence="2 8" id="KW-0028">Amino-acid biosynthesis</keyword>
<evidence type="ECO:0000259" key="9">
    <source>
        <dbReference type="SMART" id="SM00359"/>
    </source>
</evidence>
<gene>
    <name evidence="8 10" type="primary">proB</name>
    <name evidence="10" type="ORF">H5985_02010</name>
</gene>
<dbReference type="PROSITE" id="PS00902">
    <property type="entry name" value="GLUTAMATE_5_KINASE"/>
    <property type="match status" value="1"/>
</dbReference>
<dbReference type="Pfam" id="PF01472">
    <property type="entry name" value="PUA"/>
    <property type="match status" value="1"/>
</dbReference>
<evidence type="ECO:0000313" key="10">
    <source>
        <dbReference type="EMBL" id="MBM6928047.1"/>
    </source>
</evidence>
<keyword evidence="4 8" id="KW-0808">Transferase</keyword>
<feature type="binding site" evidence="8">
    <location>
        <position position="57"/>
    </location>
    <ligand>
        <name>substrate</name>
    </ligand>
</feature>
<keyword evidence="1 8" id="KW-0963">Cytoplasm</keyword>
<comment type="similarity">
    <text evidence="8">Belongs to the glutamate 5-kinase family.</text>
</comment>
<dbReference type="GO" id="GO:0004349">
    <property type="term" value="F:glutamate 5-kinase activity"/>
    <property type="evidence" value="ECO:0007669"/>
    <property type="project" value="UniProtKB-EC"/>
</dbReference>
<dbReference type="PRINTS" id="PR00474">
    <property type="entry name" value="GLU5KINASE"/>
</dbReference>
<comment type="catalytic activity">
    <reaction evidence="8">
        <text>L-glutamate + ATP = L-glutamyl 5-phosphate + ADP</text>
        <dbReference type="Rhea" id="RHEA:14877"/>
        <dbReference type="ChEBI" id="CHEBI:29985"/>
        <dbReference type="ChEBI" id="CHEBI:30616"/>
        <dbReference type="ChEBI" id="CHEBI:58274"/>
        <dbReference type="ChEBI" id="CHEBI:456216"/>
        <dbReference type="EC" id="2.7.2.11"/>
    </reaction>
</comment>
<feature type="binding site" evidence="8">
    <location>
        <position position="17"/>
    </location>
    <ligand>
        <name>ATP</name>
        <dbReference type="ChEBI" id="CHEBI:30616"/>
    </ligand>
</feature>
<dbReference type="EC" id="2.7.2.11" evidence="8"/>
<dbReference type="PANTHER" id="PTHR43654:SF1">
    <property type="entry name" value="ISOPENTENYL PHOSPHATE KINASE"/>
    <property type="match status" value="1"/>
</dbReference>
<organism evidence="10 11">
    <name type="scientific">Parasutterella secunda</name>
    <dbReference type="NCBI Taxonomy" id="626947"/>
    <lineage>
        <taxon>Bacteria</taxon>
        <taxon>Pseudomonadati</taxon>
        <taxon>Pseudomonadota</taxon>
        <taxon>Betaproteobacteria</taxon>
        <taxon>Burkholderiales</taxon>
        <taxon>Sutterellaceae</taxon>
        <taxon>Parasutterella</taxon>
    </lineage>
</organism>
<evidence type="ECO:0000256" key="7">
    <source>
        <dbReference type="ARBA" id="ARBA00022840"/>
    </source>
</evidence>
<dbReference type="RefSeq" id="WP_205049646.1">
    <property type="nucleotide sequence ID" value="NZ_JACJKX010000002.1"/>
</dbReference>
<dbReference type="CDD" id="cd04242">
    <property type="entry name" value="AAK_G5K_ProB"/>
    <property type="match status" value="1"/>
</dbReference>
<accession>A0ABS2GT56</accession>
<evidence type="ECO:0000256" key="2">
    <source>
        <dbReference type="ARBA" id="ARBA00022605"/>
    </source>
</evidence>